<dbReference type="EMBL" id="CP003537">
    <property type="protein sequence ID" value="AGH96244.1"/>
    <property type="molecule type" value="Genomic_DNA"/>
</dbReference>
<dbReference type="KEGG" id="bex:A11Q_2028"/>
<reference evidence="1 2" key="1">
    <citation type="journal article" date="2013" name="ISME J.">
        <title>By their genes ye shall know them: genomic signatures of predatory bacteria.</title>
        <authorList>
            <person name="Pasternak Z."/>
            <person name="Pietrokovski S."/>
            <person name="Rotem O."/>
            <person name="Gophna U."/>
            <person name="Lurie-Weinberger M.N."/>
            <person name="Jurkevitch E."/>
        </authorList>
    </citation>
    <scope>NUCLEOTIDE SEQUENCE [LARGE SCALE GENOMIC DNA]</scope>
    <source>
        <strain evidence="1 2">JSS</strain>
    </source>
</reference>
<keyword evidence="2" id="KW-1185">Reference proteome</keyword>
<sequence>MKAKQVFKLGLVGIGILTSGVWARAENHVLKTFLWSAEYSDSQPLSVSLLTKAASLDCQQYESYRSQHPEASAEDVDFARRLPLSGQMKSEYEVNFSAEFNHASSTSQRSLQQESQKDFQTLFEIPFRLQHPAIAIKVSDFKNLKVLQTEFESLSYRSQMLGLNADKVTLHSPSDGIESDYVVRIYERDTACDLLAGRITLKGEAFYQISPRQADILKMNSWTQDVLTQLKQVISLELDQRQQAALLGLRFTARVPQIVEPEKMDGYLESIFRVLFIEGSFQLQDHIQSFSGDGFINYPKSVTTASPHSVVFKAKKEGVMRVSSSQTAELVRSDDERLYAIENEINSLSNLNYEEMTDEQIKRFNTLNRQRIEIIKQKIWSQYGRYL</sequence>
<dbReference type="RefSeq" id="WP_015470734.1">
    <property type="nucleotide sequence ID" value="NC_020813.1"/>
</dbReference>
<dbReference type="AlphaFoldDB" id="M4VSQ8"/>
<dbReference type="STRING" id="1184267.A11Q_2028"/>
<gene>
    <name evidence="1" type="ORF">A11Q_2028</name>
</gene>
<dbReference type="Proteomes" id="UP000012040">
    <property type="component" value="Chromosome"/>
</dbReference>
<accession>M4VSQ8</accession>
<dbReference type="PATRIC" id="fig|1184267.3.peg.2053"/>
<evidence type="ECO:0000313" key="2">
    <source>
        <dbReference type="Proteomes" id="UP000012040"/>
    </source>
</evidence>
<organism evidence="1 2">
    <name type="scientific">Pseudobdellovibrio exovorus JSS</name>
    <dbReference type="NCBI Taxonomy" id="1184267"/>
    <lineage>
        <taxon>Bacteria</taxon>
        <taxon>Pseudomonadati</taxon>
        <taxon>Bdellovibrionota</taxon>
        <taxon>Bdellovibrionia</taxon>
        <taxon>Bdellovibrionales</taxon>
        <taxon>Pseudobdellovibrionaceae</taxon>
        <taxon>Pseudobdellovibrio</taxon>
    </lineage>
</organism>
<evidence type="ECO:0000313" key="1">
    <source>
        <dbReference type="EMBL" id="AGH96244.1"/>
    </source>
</evidence>
<proteinExistence type="predicted"/>
<dbReference type="HOGENOM" id="CLU_713030_0_0_7"/>
<name>M4VSQ8_9BACT</name>
<protein>
    <submittedName>
        <fullName evidence="1">Uncharacterized protein</fullName>
    </submittedName>
</protein>